<gene>
    <name evidence="1" type="ORF">FWK35_00026870</name>
</gene>
<dbReference type="EMBL" id="VUJU01010786">
    <property type="protein sequence ID" value="KAF0713020.1"/>
    <property type="molecule type" value="Genomic_DNA"/>
</dbReference>
<keyword evidence="2" id="KW-1185">Reference proteome</keyword>
<organism evidence="1 2">
    <name type="scientific">Aphis craccivora</name>
    <name type="common">Cowpea aphid</name>
    <dbReference type="NCBI Taxonomy" id="307492"/>
    <lineage>
        <taxon>Eukaryota</taxon>
        <taxon>Metazoa</taxon>
        <taxon>Ecdysozoa</taxon>
        <taxon>Arthropoda</taxon>
        <taxon>Hexapoda</taxon>
        <taxon>Insecta</taxon>
        <taxon>Pterygota</taxon>
        <taxon>Neoptera</taxon>
        <taxon>Paraneoptera</taxon>
        <taxon>Hemiptera</taxon>
        <taxon>Sternorrhyncha</taxon>
        <taxon>Aphidomorpha</taxon>
        <taxon>Aphidoidea</taxon>
        <taxon>Aphididae</taxon>
        <taxon>Aphidini</taxon>
        <taxon>Aphis</taxon>
        <taxon>Aphis</taxon>
    </lineage>
</organism>
<name>A0A6G0VYX1_APHCR</name>
<dbReference type="OrthoDB" id="6783070at2759"/>
<evidence type="ECO:0000313" key="1">
    <source>
        <dbReference type="EMBL" id="KAF0713020.1"/>
    </source>
</evidence>
<accession>A0A6G0VYX1</accession>
<proteinExistence type="predicted"/>
<evidence type="ECO:0000313" key="2">
    <source>
        <dbReference type="Proteomes" id="UP000478052"/>
    </source>
</evidence>
<dbReference type="AlphaFoldDB" id="A0A6G0VYX1"/>
<protein>
    <submittedName>
        <fullName evidence="1">Zinc finger MYM-type protein 1-like</fullName>
    </submittedName>
</protein>
<comment type="caution">
    <text evidence="1">The sequence shown here is derived from an EMBL/GenBank/DDBJ whole genome shotgun (WGS) entry which is preliminary data.</text>
</comment>
<sequence length="111" mass="12433">MIFPSKIVEAKATNNDNASNMLGKYTGVRARIKDKCDFATFVPCTGHSLNLVGVHDAGCVLEATKDLKLFAIMYSVFDRNFYFLLYRPPVAQLGFFQGRYPPVAKFQTTTI</sequence>
<dbReference type="Proteomes" id="UP000478052">
    <property type="component" value="Unassembled WGS sequence"/>
</dbReference>
<reference evidence="1 2" key="1">
    <citation type="submission" date="2019-08" db="EMBL/GenBank/DDBJ databases">
        <title>Whole genome of Aphis craccivora.</title>
        <authorList>
            <person name="Voronova N.V."/>
            <person name="Shulinski R.S."/>
            <person name="Bandarenka Y.V."/>
            <person name="Zhorov D.G."/>
            <person name="Warner D."/>
        </authorList>
    </citation>
    <scope>NUCLEOTIDE SEQUENCE [LARGE SCALE GENOMIC DNA]</scope>
    <source>
        <strain evidence="1">180601</strain>
        <tissue evidence="1">Whole Body</tissue>
    </source>
</reference>